<dbReference type="NCBIfam" id="NF007739">
    <property type="entry name" value="PRK10419.1"/>
    <property type="match status" value="2"/>
</dbReference>
<sequence length="543" mass="60173">MSQTLLDIRQLRTYLKSDGRTVKAVDDVSFSIPKGETFCLVGESGSGKSITALSVMRLLPQDIASHPGGEILFNGQNILTLPETALQQIRGSQIAMIFQEPMTSLNPVLSVGEQITEALQLHHPAMSDADAVERAMLALEQVQIPKARERFRDFPHQLSGGQRQRVMIAMALACEPELLIADEPTTALDVTVQAEILRLLRQLQDDTGMSTLFITHDFGVVAQMAQQVGVMQQGRLVEVGSTAQVLRQPQHAYTRQLLAAVPENLARRREFSVSSPQIPSPPLLAIRHLSVWFPIKKGLLRRTVDHVRAVDDVSLDIPQGQIVALVGESGCGKTTLGRAILQLEQPTSGSIQLHGQTLTGLSARELRPFRPKMQIAFQDPQSSLNPRLLIETTLTEPLKAHGIGANHEERIERAAQILENMQLPRDTLWRYPHEFSGGQRQRIGLARALVLNPEFIVCDEITSALDVSVQAEILQLLLKIRDEHKLTLLFITHNIGVVEYLSDQTVVMYKGKIVERGTTAEVCGNPQEAYTQKLLQAVPRLRL</sequence>
<keyword evidence="2" id="KW-0813">Transport</keyword>
<dbReference type="InterPro" id="IPR050319">
    <property type="entry name" value="ABC_transp_ATP-bind"/>
</dbReference>
<dbReference type="PROSITE" id="PS50893">
    <property type="entry name" value="ABC_TRANSPORTER_2"/>
    <property type="match status" value="2"/>
</dbReference>
<dbReference type="CDD" id="cd03257">
    <property type="entry name" value="ABC_NikE_OppD_transporters"/>
    <property type="match status" value="2"/>
</dbReference>
<evidence type="ECO:0000313" key="7">
    <source>
        <dbReference type="Proteomes" id="UP000192491"/>
    </source>
</evidence>
<dbReference type="SMART" id="SM00382">
    <property type="entry name" value="AAA"/>
    <property type="match status" value="2"/>
</dbReference>
<dbReference type="InterPro" id="IPR013563">
    <property type="entry name" value="Oligopep_ABC_C"/>
</dbReference>
<dbReference type="SUPFAM" id="SSF52540">
    <property type="entry name" value="P-loop containing nucleoside triphosphate hydrolases"/>
    <property type="match status" value="2"/>
</dbReference>
<dbReference type="STRING" id="1123401.GCA_000621325_01336"/>
<organism evidence="6 7">
    <name type="scientific">Thiothrix lacustris</name>
    <dbReference type="NCBI Taxonomy" id="525917"/>
    <lineage>
        <taxon>Bacteria</taxon>
        <taxon>Pseudomonadati</taxon>
        <taxon>Pseudomonadota</taxon>
        <taxon>Gammaproteobacteria</taxon>
        <taxon>Thiotrichales</taxon>
        <taxon>Thiotrichaceae</taxon>
        <taxon>Thiothrix</taxon>
    </lineage>
</organism>
<dbReference type="InterPro" id="IPR017871">
    <property type="entry name" value="ABC_transporter-like_CS"/>
</dbReference>
<dbReference type="NCBIfam" id="NF008453">
    <property type="entry name" value="PRK11308.1"/>
    <property type="match status" value="2"/>
</dbReference>
<dbReference type="PANTHER" id="PTHR43776:SF7">
    <property type="entry name" value="D,D-DIPEPTIDE TRANSPORT ATP-BINDING PROTEIN DDPF-RELATED"/>
    <property type="match status" value="1"/>
</dbReference>
<evidence type="ECO:0000313" key="6">
    <source>
        <dbReference type="EMBL" id="OQX09929.1"/>
    </source>
</evidence>
<comment type="similarity">
    <text evidence="1">Belongs to the ABC transporter superfamily.</text>
</comment>
<proteinExistence type="inferred from homology"/>
<feature type="domain" description="ABC transporter" evidence="5">
    <location>
        <begin position="286"/>
        <end position="535"/>
    </location>
</feature>
<reference evidence="6 7" key="1">
    <citation type="submission" date="2017-01" db="EMBL/GenBank/DDBJ databases">
        <title>Novel large sulfur bacteria in the metagenomes of groundwater-fed chemosynthetic microbial mats in the Lake Huron basin.</title>
        <authorList>
            <person name="Sharrar A.M."/>
            <person name="Flood B.E."/>
            <person name="Bailey J.V."/>
            <person name="Jones D.S."/>
            <person name="Biddanda B."/>
            <person name="Ruberg S.A."/>
            <person name="Marcus D.N."/>
            <person name="Dick G.J."/>
        </authorList>
    </citation>
    <scope>NUCLEOTIDE SEQUENCE [LARGE SCALE GENOMIC DNA]</scope>
    <source>
        <strain evidence="6">A8</strain>
    </source>
</reference>
<dbReference type="Pfam" id="PF08352">
    <property type="entry name" value="oligo_HPY"/>
    <property type="match status" value="2"/>
</dbReference>
<evidence type="ECO:0000256" key="1">
    <source>
        <dbReference type="ARBA" id="ARBA00005417"/>
    </source>
</evidence>
<keyword evidence="3" id="KW-0547">Nucleotide-binding</keyword>
<accession>A0A1Y1QND0</accession>
<keyword evidence="4 6" id="KW-0067">ATP-binding</keyword>
<dbReference type="PANTHER" id="PTHR43776">
    <property type="entry name" value="TRANSPORT ATP-BINDING PROTEIN"/>
    <property type="match status" value="1"/>
</dbReference>
<dbReference type="Gene3D" id="3.40.50.300">
    <property type="entry name" value="P-loop containing nucleotide triphosphate hydrolases"/>
    <property type="match status" value="2"/>
</dbReference>
<comment type="caution">
    <text evidence="6">The sequence shown here is derived from an EMBL/GenBank/DDBJ whole genome shotgun (WGS) entry which is preliminary data.</text>
</comment>
<dbReference type="GO" id="GO:0015833">
    <property type="term" value="P:peptide transport"/>
    <property type="evidence" value="ECO:0007669"/>
    <property type="project" value="InterPro"/>
</dbReference>
<evidence type="ECO:0000259" key="5">
    <source>
        <dbReference type="PROSITE" id="PS50893"/>
    </source>
</evidence>
<evidence type="ECO:0000256" key="3">
    <source>
        <dbReference type="ARBA" id="ARBA00022741"/>
    </source>
</evidence>
<name>A0A1Y1QND0_9GAMM</name>
<dbReference type="InterPro" id="IPR027417">
    <property type="entry name" value="P-loop_NTPase"/>
</dbReference>
<dbReference type="Proteomes" id="UP000192491">
    <property type="component" value="Unassembled WGS sequence"/>
</dbReference>
<dbReference type="PROSITE" id="PS00211">
    <property type="entry name" value="ABC_TRANSPORTER_1"/>
    <property type="match status" value="2"/>
</dbReference>
<dbReference type="GO" id="GO:0016887">
    <property type="term" value="F:ATP hydrolysis activity"/>
    <property type="evidence" value="ECO:0007669"/>
    <property type="project" value="InterPro"/>
</dbReference>
<dbReference type="FunFam" id="3.40.50.300:FF:000016">
    <property type="entry name" value="Oligopeptide ABC transporter ATP-binding component"/>
    <property type="match status" value="1"/>
</dbReference>
<dbReference type="InterPro" id="IPR003439">
    <property type="entry name" value="ABC_transporter-like_ATP-bd"/>
</dbReference>
<evidence type="ECO:0000256" key="4">
    <source>
        <dbReference type="ARBA" id="ARBA00022840"/>
    </source>
</evidence>
<dbReference type="InterPro" id="IPR003593">
    <property type="entry name" value="AAA+_ATPase"/>
</dbReference>
<dbReference type="GO" id="GO:0055085">
    <property type="term" value="P:transmembrane transport"/>
    <property type="evidence" value="ECO:0007669"/>
    <property type="project" value="UniProtKB-ARBA"/>
</dbReference>
<dbReference type="EMBL" id="MTEJ01000128">
    <property type="protein sequence ID" value="OQX09929.1"/>
    <property type="molecule type" value="Genomic_DNA"/>
</dbReference>
<dbReference type="AlphaFoldDB" id="A0A1Y1QND0"/>
<gene>
    <name evidence="6" type="ORF">BWK73_21575</name>
</gene>
<protein>
    <submittedName>
        <fullName evidence="6">ABC transporter ATP-binding protein</fullName>
    </submittedName>
</protein>
<evidence type="ECO:0000256" key="2">
    <source>
        <dbReference type="ARBA" id="ARBA00022448"/>
    </source>
</evidence>
<dbReference type="Pfam" id="PF00005">
    <property type="entry name" value="ABC_tran"/>
    <property type="match status" value="2"/>
</dbReference>
<dbReference type="GO" id="GO:0005524">
    <property type="term" value="F:ATP binding"/>
    <property type="evidence" value="ECO:0007669"/>
    <property type="project" value="UniProtKB-KW"/>
</dbReference>
<feature type="domain" description="ABC transporter" evidence="5">
    <location>
        <begin position="9"/>
        <end position="258"/>
    </location>
</feature>